<protein>
    <submittedName>
        <fullName evidence="4">Dehydroquinate synthase-like protein</fullName>
    </submittedName>
</protein>
<gene>
    <name evidence="4" type="ORF">K402DRAFT_330389</name>
</gene>
<dbReference type="Proteomes" id="UP000800041">
    <property type="component" value="Unassembled WGS sequence"/>
</dbReference>
<dbReference type="GO" id="GO:0004022">
    <property type="term" value="F:alcohol dehydrogenase (NAD+) activity"/>
    <property type="evidence" value="ECO:0007669"/>
    <property type="project" value="TreeGrafter"/>
</dbReference>
<proteinExistence type="predicted"/>
<dbReference type="Gene3D" id="3.40.50.1970">
    <property type="match status" value="1"/>
</dbReference>
<evidence type="ECO:0000313" key="4">
    <source>
        <dbReference type="EMBL" id="KAF1987424.1"/>
    </source>
</evidence>
<dbReference type="GO" id="GO:0005739">
    <property type="term" value="C:mitochondrion"/>
    <property type="evidence" value="ECO:0007669"/>
    <property type="project" value="TreeGrafter"/>
</dbReference>
<evidence type="ECO:0000313" key="5">
    <source>
        <dbReference type="Proteomes" id="UP000800041"/>
    </source>
</evidence>
<dbReference type="Pfam" id="PF25137">
    <property type="entry name" value="ADH_Fe_C"/>
    <property type="match status" value="1"/>
</dbReference>
<accession>A0A6G1H2Y5</accession>
<evidence type="ECO:0000256" key="1">
    <source>
        <dbReference type="ARBA" id="ARBA00023002"/>
    </source>
</evidence>
<dbReference type="InterPro" id="IPR056798">
    <property type="entry name" value="ADH_Fe_C"/>
</dbReference>
<dbReference type="CDD" id="cd08192">
    <property type="entry name" value="MAR-like"/>
    <property type="match status" value="1"/>
</dbReference>
<dbReference type="AlphaFoldDB" id="A0A6G1H2Y5"/>
<dbReference type="OrthoDB" id="339764at2759"/>
<dbReference type="Gene3D" id="1.20.1090.10">
    <property type="entry name" value="Dehydroquinate synthase-like - alpha domain"/>
    <property type="match status" value="1"/>
</dbReference>
<name>A0A6G1H2Y5_9PEZI</name>
<keyword evidence="1" id="KW-0560">Oxidoreductase</keyword>
<dbReference type="Pfam" id="PF00465">
    <property type="entry name" value="Fe-ADH"/>
    <property type="match status" value="1"/>
</dbReference>
<evidence type="ECO:0000259" key="2">
    <source>
        <dbReference type="Pfam" id="PF00465"/>
    </source>
</evidence>
<sequence>MAVESTNNPLSGLWKSTHIEKLFYGPDSVKKHLLSALPSESSKAFILTGASLATKTSLIKQVEELLGSKHHAGTFADIKQHAPVAQLDRATEAVTNDSTIDTIISVGGGSPIDSAKAISHRVHEKAGKYLYHITIPTTLSAAECTMAAGYTSSDGLKIGVASPELVPHVILYDALFARETPQKLWLSTGLRAVDHAVELMYHPTAAELPTKTMALSAVERLFKYLRLSKRDPRDLDVITQLQLAAYASLGFYGLNIQGPLGLSHVLGYALGSPYGIPHGVTSCLTLGHVVKLKAASDPASAAPQIARMLPLVKEGGAGRTGSDNATDDAREVGDEILRLVQDLGLKTTLTELGVGQDQAKVVAKRATGGKEEGDEVFESVLGLVKGLY</sequence>
<dbReference type="InterPro" id="IPR039697">
    <property type="entry name" value="Alcohol_dehydrogenase_Fe"/>
</dbReference>
<organism evidence="4 5">
    <name type="scientific">Aulographum hederae CBS 113979</name>
    <dbReference type="NCBI Taxonomy" id="1176131"/>
    <lineage>
        <taxon>Eukaryota</taxon>
        <taxon>Fungi</taxon>
        <taxon>Dikarya</taxon>
        <taxon>Ascomycota</taxon>
        <taxon>Pezizomycotina</taxon>
        <taxon>Dothideomycetes</taxon>
        <taxon>Pleosporomycetidae</taxon>
        <taxon>Aulographales</taxon>
        <taxon>Aulographaceae</taxon>
    </lineage>
</organism>
<dbReference type="InterPro" id="IPR001670">
    <property type="entry name" value="ADH_Fe/GldA"/>
</dbReference>
<evidence type="ECO:0000259" key="3">
    <source>
        <dbReference type="Pfam" id="PF25137"/>
    </source>
</evidence>
<feature type="domain" description="Fe-containing alcohol dehydrogenase-like C-terminal" evidence="3">
    <location>
        <begin position="187"/>
        <end position="367"/>
    </location>
</feature>
<dbReference type="InterPro" id="IPR018211">
    <property type="entry name" value="ADH_Fe_CS"/>
</dbReference>
<dbReference type="EMBL" id="ML977152">
    <property type="protein sequence ID" value="KAF1987424.1"/>
    <property type="molecule type" value="Genomic_DNA"/>
</dbReference>
<dbReference type="SUPFAM" id="SSF56796">
    <property type="entry name" value="Dehydroquinate synthase-like"/>
    <property type="match status" value="1"/>
</dbReference>
<feature type="domain" description="Alcohol dehydrogenase iron-type/glycerol dehydrogenase GldA" evidence="2">
    <location>
        <begin position="21"/>
        <end position="173"/>
    </location>
</feature>
<keyword evidence="5" id="KW-1185">Reference proteome</keyword>
<dbReference type="GO" id="GO:0046872">
    <property type="term" value="F:metal ion binding"/>
    <property type="evidence" value="ECO:0007669"/>
    <property type="project" value="InterPro"/>
</dbReference>
<reference evidence="4" key="1">
    <citation type="journal article" date="2020" name="Stud. Mycol.">
        <title>101 Dothideomycetes genomes: a test case for predicting lifestyles and emergence of pathogens.</title>
        <authorList>
            <person name="Haridas S."/>
            <person name="Albert R."/>
            <person name="Binder M."/>
            <person name="Bloem J."/>
            <person name="Labutti K."/>
            <person name="Salamov A."/>
            <person name="Andreopoulos B."/>
            <person name="Baker S."/>
            <person name="Barry K."/>
            <person name="Bills G."/>
            <person name="Bluhm B."/>
            <person name="Cannon C."/>
            <person name="Castanera R."/>
            <person name="Culley D."/>
            <person name="Daum C."/>
            <person name="Ezra D."/>
            <person name="Gonzalez J."/>
            <person name="Henrissat B."/>
            <person name="Kuo A."/>
            <person name="Liang C."/>
            <person name="Lipzen A."/>
            <person name="Lutzoni F."/>
            <person name="Magnuson J."/>
            <person name="Mondo S."/>
            <person name="Nolan M."/>
            <person name="Ohm R."/>
            <person name="Pangilinan J."/>
            <person name="Park H.-J."/>
            <person name="Ramirez L."/>
            <person name="Alfaro M."/>
            <person name="Sun H."/>
            <person name="Tritt A."/>
            <person name="Yoshinaga Y."/>
            <person name="Zwiers L.-H."/>
            <person name="Turgeon B."/>
            <person name="Goodwin S."/>
            <person name="Spatafora J."/>
            <person name="Crous P."/>
            <person name="Grigoriev I."/>
        </authorList>
    </citation>
    <scope>NUCLEOTIDE SEQUENCE</scope>
    <source>
        <strain evidence="4">CBS 113979</strain>
    </source>
</reference>
<dbReference type="PROSITE" id="PS00060">
    <property type="entry name" value="ADH_IRON_2"/>
    <property type="match status" value="1"/>
</dbReference>
<dbReference type="PANTHER" id="PTHR11496">
    <property type="entry name" value="ALCOHOL DEHYDROGENASE"/>
    <property type="match status" value="1"/>
</dbReference>
<dbReference type="PANTHER" id="PTHR11496:SF97">
    <property type="entry name" value="ALCOHOL DEHYDROGENASE IRON-TYPE_GLYCEROL DEHYDROGENASE GLDA DOMAIN-CONTAINING PROTEIN"/>
    <property type="match status" value="1"/>
</dbReference>